<evidence type="ECO:0000256" key="3">
    <source>
        <dbReference type="PROSITE-ProRule" id="PRU00169"/>
    </source>
</evidence>
<dbReference type="InterPro" id="IPR029787">
    <property type="entry name" value="Nucleotide_cyclase"/>
</dbReference>
<dbReference type="SMART" id="SM00448">
    <property type="entry name" value="REC"/>
    <property type="match status" value="1"/>
</dbReference>
<dbReference type="SUPFAM" id="SSF109604">
    <property type="entry name" value="HD-domain/PDEase-like"/>
    <property type="match status" value="1"/>
</dbReference>
<dbReference type="PROSITE" id="PS51832">
    <property type="entry name" value="HD_GYP"/>
    <property type="match status" value="1"/>
</dbReference>
<dbReference type="InterPro" id="IPR011006">
    <property type="entry name" value="CheY-like_superfamily"/>
</dbReference>
<dbReference type="InterPro" id="IPR000160">
    <property type="entry name" value="GGDEF_dom"/>
</dbReference>
<keyword evidence="8" id="KW-1185">Reference proteome</keyword>
<accession>A0ABV1FKI7</accession>
<keyword evidence="3" id="KW-0597">Phosphoprotein</keyword>
<feature type="domain" description="GGDEF" evidence="5">
    <location>
        <begin position="157"/>
        <end position="286"/>
    </location>
</feature>
<dbReference type="Pfam" id="PF00990">
    <property type="entry name" value="GGDEF"/>
    <property type="match status" value="1"/>
</dbReference>
<keyword evidence="7" id="KW-0808">Transferase</keyword>
<dbReference type="SMART" id="SM00267">
    <property type="entry name" value="GGDEF"/>
    <property type="match status" value="1"/>
</dbReference>
<dbReference type="PROSITE" id="PS50887">
    <property type="entry name" value="GGDEF"/>
    <property type="match status" value="1"/>
</dbReference>
<evidence type="ECO:0000313" key="8">
    <source>
        <dbReference type="Proteomes" id="UP001438008"/>
    </source>
</evidence>
<dbReference type="Proteomes" id="UP001438008">
    <property type="component" value="Unassembled WGS sequence"/>
</dbReference>
<dbReference type="InterPro" id="IPR001789">
    <property type="entry name" value="Sig_transdc_resp-reg_receiver"/>
</dbReference>
<dbReference type="GO" id="GO:0052621">
    <property type="term" value="F:diguanylate cyclase activity"/>
    <property type="evidence" value="ECO:0007669"/>
    <property type="project" value="UniProtKB-EC"/>
</dbReference>
<sequence>MREQDKMTMEQAEAKMSGLREVFPFVRLVKGSVLKDREREPAEGLPRACQCYEFWKKDKPCENCISRDVLDSQGEESKIEFIDDQMYQVFSRYVEIDGEPYVMEMIKELDERTLLDSEGYEKLLSHLTVYNEKLYKDALTGAYNRRFYEDEVKDMNGPAGVAVIDLDDFKIYNDTYGHHAGDLALETAADIIRRYVRKSDMLIRYGGDEFLLILPDIQSDIFTAKLKMIQERIYEATIAGYNRLQMSVSIGGVMFNSGDIKEAVSRADKLMYRAKKRKNMVVTEWDVKDNPKKAPEEESEDLRQQILIVDDSEMNRAILTEILQKDYRILNAEDGEQCIEILEQKGTAISLILLDLVMPKMDGFEVLAVMNKKQWIEDIPVIMISSEDSAQFIQKAYEFGVTDYIGRPFDAKVVYQRVFNTIKLYAKQRHLLSLITRQIYEKEHSNRIMITILSQIVEFRNGESGPHVMHINILTELLLEQLMKRSNDYHMTWSEQQMIVTASSLHDIGKIGIAESILNKPGRLTDEEFEIMKTHTLIGASILEKMELYQDEPLVQIARDICRWHHERYDGRGYPDGLKGDQIPISVQVVALADVYDALVSERVYKKAYSHEQALRMILNGECGAFNPLLLQCLMDIKDKIKWELASGMTEDYARWEDMAEVSEISTESIKKLTD</sequence>
<dbReference type="RefSeq" id="WP_349165177.1">
    <property type="nucleotide sequence ID" value="NZ_JBBMFE010000015.1"/>
</dbReference>
<evidence type="ECO:0000259" key="5">
    <source>
        <dbReference type="PROSITE" id="PS50887"/>
    </source>
</evidence>
<comment type="caution">
    <text evidence="7">The sequence shown here is derived from an EMBL/GenBank/DDBJ whole genome shotgun (WGS) entry which is preliminary data.</text>
</comment>
<dbReference type="PANTHER" id="PTHR45228:SF4">
    <property type="entry name" value="LIPOPROTEIN"/>
    <property type="match status" value="1"/>
</dbReference>
<dbReference type="PANTHER" id="PTHR45228">
    <property type="entry name" value="CYCLIC DI-GMP PHOSPHODIESTERASE TM_0186-RELATED"/>
    <property type="match status" value="1"/>
</dbReference>
<dbReference type="Gene3D" id="3.30.70.270">
    <property type="match status" value="1"/>
</dbReference>
<dbReference type="Gene3D" id="1.10.3210.10">
    <property type="entry name" value="Hypothetical protein af1432"/>
    <property type="match status" value="1"/>
</dbReference>
<organism evidence="7 8">
    <name type="scientific">Laedolimicola intestinihominis</name>
    <dbReference type="NCBI Taxonomy" id="3133166"/>
    <lineage>
        <taxon>Bacteria</taxon>
        <taxon>Bacillati</taxon>
        <taxon>Bacillota</taxon>
        <taxon>Clostridia</taxon>
        <taxon>Lachnospirales</taxon>
        <taxon>Lachnospiraceae</taxon>
        <taxon>Laedolimicola</taxon>
    </lineage>
</organism>
<evidence type="ECO:0000259" key="4">
    <source>
        <dbReference type="PROSITE" id="PS50110"/>
    </source>
</evidence>
<dbReference type="Gene3D" id="3.40.50.2300">
    <property type="match status" value="1"/>
</dbReference>
<dbReference type="NCBIfam" id="TIGR00254">
    <property type="entry name" value="GGDEF"/>
    <property type="match status" value="1"/>
</dbReference>
<dbReference type="InterPro" id="IPR043128">
    <property type="entry name" value="Rev_trsase/Diguanyl_cyclase"/>
</dbReference>
<feature type="domain" description="Response regulatory" evidence="4">
    <location>
        <begin position="305"/>
        <end position="422"/>
    </location>
</feature>
<dbReference type="InterPro" id="IPR003607">
    <property type="entry name" value="HD/PDEase_dom"/>
</dbReference>
<evidence type="ECO:0000256" key="1">
    <source>
        <dbReference type="ARBA" id="ARBA00018672"/>
    </source>
</evidence>
<comment type="function">
    <text evidence="2">May play the central regulatory role in sporulation. It may be an element of the effector pathway responsible for the activation of sporulation genes in response to nutritional stress. Spo0A may act in concert with spo0H (a sigma factor) to control the expression of some genes that are critical to the sporulation process.</text>
</comment>
<evidence type="ECO:0000259" key="6">
    <source>
        <dbReference type="PROSITE" id="PS51832"/>
    </source>
</evidence>
<proteinExistence type="predicted"/>
<dbReference type="InterPro" id="IPR052020">
    <property type="entry name" value="Cyclic_di-GMP/3'3'-cGAMP_PDE"/>
</dbReference>
<dbReference type="SUPFAM" id="SSF52172">
    <property type="entry name" value="CheY-like"/>
    <property type="match status" value="1"/>
</dbReference>
<dbReference type="CDD" id="cd00077">
    <property type="entry name" value="HDc"/>
    <property type="match status" value="1"/>
</dbReference>
<protein>
    <recommendedName>
        <fullName evidence="1">Stage 0 sporulation protein A homolog</fullName>
    </recommendedName>
</protein>
<reference evidence="7 8" key="1">
    <citation type="submission" date="2024-03" db="EMBL/GenBank/DDBJ databases">
        <title>Human intestinal bacterial collection.</title>
        <authorList>
            <person name="Pauvert C."/>
            <person name="Hitch T.C.A."/>
            <person name="Clavel T."/>
        </authorList>
    </citation>
    <scope>NUCLEOTIDE SEQUENCE [LARGE SCALE GENOMIC DNA]</scope>
    <source>
        <strain evidence="7 8">CLA-AA-H132</strain>
    </source>
</reference>
<dbReference type="InterPro" id="IPR037522">
    <property type="entry name" value="HD_GYP_dom"/>
</dbReference>
<name>A0ABV1FKI7_9FIRM</name>
<evidence type="ECO:0000256" key="2">
    <source>
        <dbReference type="ARBA" id="ARBA00024867"/>
    </source>
</evidence>
<feature type="domain" description="HD-GYP" evidence="6">
    <location>
        <begin position="442"/>
        <end position="650"/>
    </location>
</feature>
<dbReference type="CDD" id="cd01949">
    <property type="entry name" value="GGDEF"/>
    <property type="match status" value="1"/>
</dbReference>
<evidence type="ECO:0000313" key="7">
    <source>
        <dbReference type="EMBL" id="MEQ2473575.1"/>
    </source>
</evidence>
<dbReference type="PROSITE" id="PS50110">
    <property type="entry name" value="RESPONSE_REGULATORY"/>
    <property type="match status" value="1"/>
</dbReference>
<dbReference type="EMBL" id="JBBMFE010000015">
    <property type="protein sequence ID" value="MEQ2473575.1"/>
    <property type="molecule type" value="Genomic_DNA"/>
</dbReference>
<gene>
    <name evidence="7" type="ORF">WMO29_13915</name>
</gene>
<dbReference type="SUPFAM" id="SSF55073">
    <property type="entry name" value="Nucleotide cyclase"/>
    <property type="match status" value="1"/>
</dbReference>
<feature type="modified residue" description="4-aspartylphosphate" evidence="3">
    <location>
        <position position="355"/>
    </location>
</feature>
<dbReference type="Pfam" id="PF13487">
    <property type="entry name" value="HD_5"/>
    <property type="match status" value="1"/>
</dbReference>
<dbReference type="Pfam" id="PF00072">
    <property type="entry name" value="Response_reg"/>
    <property type="match status" value="1"/>
</dbReference>
<keyword evidence="7" id="KW-0548">Nucleotidyltransferase</keyword>